<feature type="compositionally biased region" description="Low complexity" evidence="1">
    <location>
        <begin position="58"/>
        <end position="75"/>
    </location>
</feature>
<evidence type="ECO:0000313" key="4">
    <source>
        <dbReference type="Proteomes" id="UP000245910"/>
    </source>
</evidence>
<accession>A0A2L2TST0</accession>
<evidence type="ECO:0000256" key="2">
    <source>
        <dbReference type="SAM" id="SignalP"/>
    </source>
</evidence>
<keyword evidence="2" id="KW-0732">Signal</keyword>
<feature type="signal peptide" evidence="2">
    <location>
        <begin position="1"/>
        <end position="21"/>
    </location>
</feature>
<feature type="chain" id="PRO_5014669438" description="CBM-cenC domain-containing protein" evidence="2">
    <location>
        <begin position="22"/>
        <end position="492"/>
    </location>
</feature>
<evidence type="ECO:0000313" key="3">
    <source>
        <dbReference type="EMBL" id="CEI66936.1"/>
    </source>
</evidence>
<feature type="compositionally biased region" description="Polar residues" evidence="1">
    <location>
        <begin position="76"/>
        <end position="101"/>
    </location>
</feature>
<evidence type="ECO:0000256" key="1">
    <source>
        <dbReference type="SAM" id="MobiDB-lite"/>
    </source>
</evidence>
<evidence type="ECO:0008006" key="5">
    <source>
        <dbReference type="Google" id="ProtNLM"/>
    </source>
</evidence>
<name>A0A2L2TST0_9HYPO</name>
<feature type="compositionally biased region" description="Low complexity" evidence="1">
    <location>
        <begin position="37"/>
        <end position="50"/>
    </location>
</feature>
<proteinExistence type="predicted"/>
<organism evidence="3 4">
    <name type="scientific">Fusarium venenatum</name>
    <dbReference type="NCBI Taxonomy" id="56646"/>
    <lineage>
        <taxon>Eukaryota</taxon>
        <taxon>Fungi</taxon>
        <taxon>Dikarya</taxon>
        <taxon>Ascomycota</taxon>
        <taxon>Pezizomycotina</taxon>
        <taxon>Sordariomycetes</taxon>
        <taxon>Hypocreomycetidae</taxon>
        <taxon>Hypocreales</taxon>
        <taxon>Nectriaceae</taxon>
        <taxon>Fusarium</taxon>
    </lineage>
</organism>
<dbReference type="AlphaFoldDB" id="A0A2L2TST0"/>
<protein>
    <recommendedName>
        <fullName evidence="5">CBM-cenC domain-containing protein</fullName>
    </recommendedName>
</protein>
<dbReference type="EMBL" id="LN649229">
    <property type="protein sequence ID" value="CEI66936.1"/>
    <property type="molecule type" value="Genomic_DNA"/>
</dbReference>
<feature type="region of interest" description="Disordered" evidence="1">
    <location>
        <begin position="37"/>
        <end position="101"/>
    </location>
</feature>
<sequence length="492" mass="52425">MVSSKLFTVVVTASSLWAVDAGKCRPHTSFLTLTSGVSTTTSSSSRYFTSPDDGTNVSSSTDYSTSTDSVKSISSGMSDSSATTLDRTTTSGSSLSESIATTHSTVSSNTDVIEVSSVSSSFATEILVEATTFSDPTTTIDTIMIPTDASTSIDTSLSTGITVLTGTTDITASTGSDAPYETIASTKLTTSIEQTTTTDAVISAQLTSAEIADTTETPAITEITTTDVTTAEFITVSALESASITESLWTSTTAVSCPVYSNVVDDSSFEGENNAPNRWESMGQFAGTAVTYQKQRSTSQEVPRAHSGDQFALLGTGVGTDMRRVVSLDNKKYQIWITYAAISDPDQDWSFNFVVATSSGHATRQTINVPRGSPFAYKQESTIFQGRKDDFISVLARPLADSKPRFVAIDDIYVAEYVPSCVTPTVKTELCGGIQGNPSNAGQPYRTEFLLERDAERYSTTDLVGNAPVLIARRPDIARTQRQLQTETSRSK</sequence>
<keyword evidence="4" id="KW-1185">Reference proteome</keyword>
<dbReference type="Proteomes" id="UP000245910">
    <property type="component" value="Chromosome I"/>
</dbReference>
<reference evidence="4" key="1">
    <citation type="submission" date="2014-10" db="EMBL/GenBank/DDBJ databases">
        <authorList>
            <person name="King R."/>
        </authorList>
    </citation>
    <scope>NUCLEOTIDE SEQUENCE [LARGE SCALE GENOMIC DNA]</scope>
    <source>
        <strain evidence="4">A3/5</strain>
    </source>
</reference>